<name>A0A0L6U5K7_9BASI</name>
<dbReference type="AlphaFoldDB" id="A0A0L6U5K7"/>
<evidence type="ECO:0000256" key="1">
    <source>
        <dbReference type="SAM" id="MobiDB-lite"/>
    </source>
</evidence>
<feature type="non-terminal residue" evidence="2">
    <location>
        <position position="216"/>
    </location>
</feature>
<feature type="region of interest" description="Disordered" evidence="1">
    <location>
        <begin position="1"/>
        <end position="21"/>
    </location>
</feature>
<keyword evidence="3" id="KW-1185">Reference proteome</keyword>
<evidence type="ECO:0000313" key="3">
    <source>
        <dbReference type="Proteomes" id="UP000037035"/>
    </source>
</evidence>
<dbReference type="Proteomes" id="UP000037035">
    <property type="component" value="Unassembled WGS sequence"/>
</dbReference>
<dbReference type="PANTHER" id="PTHR33266:SF1">
    <property type="entry name" value="F-BOX DOMAIN-CONTAINING PROTEIN"/>
    <property type="match status" value="1"/>
</dbReference>
<dbReference type="STRING" id="27349.A0A0L6U5K7"/>
<dbReference type="VEuPathDB" id="FungiDB:VP01_9862g2"/>
<accession>A0A0L6U5K7</accession>
<dbReference type="EMBL" id="LAVV01015561">
    <property type="protein sequence ID" value="KNZ43793.1"/>
    <property type="molecule type" value="Genomic_DNA"/>
</dbReference>
<organism evidence="2 3">
    <name type="scientific">Puccinia sorghi</name>
    <dbReference type="NCBI Taxonomy" id="27349"/>
    <lineage>
        <taxon>Eukaryota</taxon>
        <taxon>Fungi</taxon>
        <taxon>Dikarya</taxon>
        <taxon>Basidiomycota</taxon>
        <taxon>Pucciniomycotina</taxon>
        <taxon>Pucciniomycetes</taxon>
        <taxon>Pucciniales</taxon>
        <taxon>Pucciniaceae</taxon>
        <taxon>Puccinia</taxon>
    </lineage>
</organism>
<dbReference type="OrthoDB" id="107110at2759"/>
<gene>
    <name evidence="2" type="ORF">VP01_9862g2</name>
</gene>
<sequence length="216" mass="24704">MTDQETRATSDSPSVPNRIAEKARPLHPTQALYDEFCSYYQDTSDELASKYLDLLLKDLVAELNLDQFKLKTLLDFANSAYIKSCNATVEQWKITKSESTQERFVRPAFIRRYPGFYEWEQGTLVEQAQYLEIPVKTGLDQLKAKHTPPSILGLDVIEAGYKADYLQYHKIVAPTIKTLDTYVNLWQSGIYLAPYTCLIGPTMVGKTRLLMKMAEE</sequence>
<comment type="caution">
    <text evidence="2">The sequence shown here is derived from an EMBL/GenBank/DDBJ whole genome shotgun (WGS) entry which is preliminary data.</text>
</comment>
<protein>
    <submittedName>
        <fullName evidence="2">Uncharacterized protein</fullName>
    </submittedName>
</protein>
<evidence type="ECO:0000313" key="2">
    <source>
        <dbReference type="EMBL" id="KNZ43793.1"/>
    </source>
</evidence>
<dbReference type="PANTHER" id="PTHR33266">
    <property type="entry name" value="CHROMOSOME 15, WHOLE GENOME SHOTGUN SEQUENCE"/>
    <property type="match status" value="1"/>
</dbReference>
<proteinExistence type="predicted"/>
<reference evidence="2 3" key="1">
    <citation type="submission" date="2015-08" db="EMBL/GenBank/DDBJ databases">
        <title>Next Generation Sequencing and Analysis of the Genome of Puccinia sorghi L Schw, the Causal Agent of Maize Common Rust.</title>
        <authorList>
            <person name="Rochi L."/>
            <person name="Burguener G."/>
            <person name="Darino M."/>
            <person name="Turjanski A."/>
            <person name="Kreff E."/>
            <person name="Dieguez M.J."/>
            <person name="Sacco F."/>
        </authorList>
    </citation>
    <scope>NUCLEOTIDE SEQUENCE [LARGE SCALE GENOMIC DNA]</scope>
    <source>
        <strain evidence="2 3">RO10H11247</strain>
    </source>
</reference>